<organism evidence="1 2">
    <name type="scientific">Mycolicibacterium peregrinum</name>
    <name type="common">Mycobacterium peregrinum</name>
    <dbReference type="NCBI Taxonomy" id="43304"/>
    <lineage>
        <taxon>Bacteria</taxon>
        <taxon>Bacillati</taxon>
        <taxon>Actinomycetota</taxon>
        <taxon>Actinomycetes</taxon>
        <taxon>Mycobacteriales</taxon>
        <taxon>Mycobacteriaceae</taxon>
        <taxon>Mycolicibacterium</taxon>
    </lineage>
</organism>
<dbReference type="Pfam" id="PF10604">
    <property type="entry name" value="Polyketide_cyc2"/>
    <property type="match status" value="1"/>
</dbReference>
<dbReference type="CDD" id="cd07821">
    <property type="entry name" value="PYR_PYL_RCAR_like"/>
    <property type="match status" value="1"/>
</dbReference>
<gene>
    <name evidence="1" type="ORF">A5792_02825</name>
</gene>
<accession>A0A1A0R657</accession>
<comment type="caution">
    <text evidence="1">The sequence shown here is derived from an EMBL/GenBank/DDBJ whole genome shotgun (WGS) entry which is preliminary data.</text>
</comment>
<dbReference type="EMBL" id="LZSO01000023">
    <property type="protein sequence ID" value="OBB29812.1"/>
    <property type="molecule type" value="Genomic_DNA"/>
</dbReference>
<dbReference type="AlphaFoldDB" id="A0A1A0R657"/>
<dbReference type="STRING" id="43304.GCA_001403655_06496"/>
<sequence length="143" mass="15959">MARHYRYTDSRAVAVHPLVVWEVLTDHHRMSEWMPARKIVLETIGSPERDGVGAIRAIHSFGTVIRERITTFDAPTTLRYELLSGLPFRDYTGQITVEPRGDGSRISTEISFSTVVPGRQLLVAIAIRVASARAARAACRRSS</sequence>
<dbReference type="SUPFAM" id="SSF55961">
    <property type="entry name" value="Bet v1-like"/>
    <property type="match status" value="1"/>
</dbReference>
<evidence type="ECO:0000313" key="2">
    <source>
        <dbReference type="Proteomes" id="UP000093902"/>
    </source>
</evidence>
<dbReference type="InterPro" id="IPR019587">
    <property type="entry name" value="Polyketide_cyclase/dehydratase"/>
</dbReference>
<dbReference type="InterPro" id="IPR023393">
    <property type="entry name" value="START-like_dom_sf"/>
</dbReference>
<dbReference type="Proteomes" id="UP000093902">
    <property type="component" value="Unassembled WGS sequence"/>
</dbReference>
<dbReference type="Gene3D" id="3.30.530.20">
    <property type="match status" value="1"/>
</dbReference>
<reference evidence="2" key="1">
    <citation type="submission" date="2016-06" db="EMBL/GenBank/DDBJ databases">
        <authorList>
            <person name="Sutton G."/>
            <person name="Brinkac L."/>
            <person name="Sanka R."/>
            <person name="Adams M."/>
            <person name="Lau E."/>
            <person name="Mehaffy C."/>
            <person name="Tameris M."/>
            <person name="Hatherill M."/>
            <person name="Hanekom W."/>
            <person name="Mahomed H."/>
            <person name="Mcshane H."/>
        </authorList>
    </citation>
    <scope>NUCLEOTIDE SEQUENCE [LARGE SCALE GENOMIC DNA]</scope>
    <source>
        <strain evidence="2">852002-51209_SCH5440388</strain>
    </source>
</reference>
<name>A0A1A0R657_MYCPR</name>
<dbReference type="RefSeq" id="WP_064932200.1">
    <property type="nucleotide sequence ID" value="NZ_LZSO01000023.1"/>
</dbReference>
<evidence type="ECO:0008006" key="3">
    <source>
        <dbReference type="Google" id="ProtNLM"/>
    </source>
</evidence>
<proteinExistence type="predicted"/>
<protein>
    <recommendedName>
        <fullName evidence="3">SRPBCC family protein</fullName>
    </recommendedName>
</protein>
<evidence type="ECO:0000313" key="1">
    <source>
        <dbReference type="EMBL" id="OBB29812.1"/>
    </source>
</evidence>